<feature type="region of interest" description="Disordered" evidence="1">
    <location>
        <begin position="1"/>
        <end position="21"/>
    </location>
</feature>
<reference evidence="2" key="1">
    <citation type="submission" date="2014-11" db="EMBL/GenBank/DDBJ databases">
        <authorList>
            <person name="Amaro Gonzalez C."/>
        </authorList>
    </citation>
    <scope>NUCLEOTIDE SEQUENCE</scope>
</reference>
<dbReference type="AlphaFoldDB" id="A0A0E9SG84"/>
<name>A0A0E9SG84_ANGAN</name>
<feature type="compositionally biased region" description="Pro residues" evidence="1">
    <location>
        <begin position="7"/>
        <end position="21"/>
    </location>
</feature>
<proteinExistence type="predicted"/>
<evidence type="ECO:0000256" key="1">
    <source>
        <dbReference type="SAM" id="MobiDB-lite"/>
    </source>
</evidence>
<dbReference type="EMBL" id="GBXM01068286">
    <property type="protein sequence ID" value="JAH40291.1"/>
    <property type="molecule type" value="Transcribed_RNA"/>
</dbReference>
<organism evidence="2">
    <name type="scientific">Anguilla anguilla</name>
    <name type="common">European freshwater eel</name>
    <name type="synonym">Muraena anguilla</name>
    <dbReference type="NCBI Taxonomy" id="7936"/>
    <lineage>
        <taxon>Eukaryota</taxon>
        <taxon>Metazoa</taxon>
        <taxon>Chordata</taxon>
        <taxon>Craniata</taxon>
        <taxon>Vertebrata</taxon>
        <taxon>Euteleostomi</taxon>
        <taxon>Actinopterygii</taxon>
        <taxon>Neopterygii</taxon>
        <taxon>Teleostei</taxon>
        <taxon>Anguilliformes</taxon>
        <taxon>Anguillidae</taxon>
        <taxon>Anguilla</taxon>
    </lineage>
</organism>
<evidence type="ECO:0000313" key="2">
    <source>
        <dbReference type="EMBL" id="JAH40291.1"/>
    </source>
</evidence>
<reference evidence="2" key="2">
    <citation type="journal article" date="2015" name="Fish Shellfish Immunol.">
        <title>Early steps in the European eel (Anguilla anguilla)-Vibrio vulnificus interaction in the gills: Role of the RtxA13 toxin.</title>
        <authorList>
            <person name="Callol A."/>
            <person name="Pajuelo D."/>
            <person name="Ebbesson L."/>
            <person name="Teles M."/>
            <person name="MacKenzie S."/>
            <person name="Amaro C."/>
        </authorList>
    </citation>
    <scope>NUCLEOTIDE SEQUENCE</scope>
</reference>
<sequence length="21" mass="2357">MSKQLPLPHPPPPLPPHCSWP</sequence>
<accession>A0A0E9SG84</accession>
<protein>
    <submittedName>
        <fullName evidence="2">Uncharacterized protein</fullName>
    </submittedName>
</protein>